<comment type="function">
    <text evidence="4">Dirigent proteins impart stereoselectivity on the phenoxy radical-coupling reaction, yielding optically active lignans from two molecules of coniferyl alcohol in the biosynthesis of lignans, flavonolignans, and alkaloids and thus plays a central role in plant secondary metabolism.</text>
</comment>
<dbReference type="Gene3D" id="2.40.480.10">
    <property type="entry name" value="Allene oxide cyclase-like"/>
    <property type="match status" value="1"/>
</dbReference>
<name>A0A9Q0TSM3_9ROSI</name>
<sequence length="207" mass="22455">MNRNTLHLSKRTLLPDFLVQGQRRKKMAKASLALLVISMVGVMQSANAESWARRLEAEKETVTNLQFYFHDIVSGKNPTAIKVAQPSVGNRSPTLFGSIMMADDPLTEGPDPNSKPVGRAQGIYGSAGQNELALIMAMSFDFTDGIYNGSCISLLGKNPAMNPVREMPIVGGTGLFRFARGYAIAQTYWLDVTTGDAIVGYNVTVAH</sequence>
<dbReference type="AlphaFoldDB" id="A0A9Q0TSM3"/>
<dbReference type="GO" id="GO:0048046">
    <property type="term" value="C:apoplast"/>
    <property type="evidence" value="ECO:0007669"/>
    <property type="project" value="UniProtKB-SubCell"/>
</dbReference>
<proteinExistence type="inferred from homology"/>
<keyword evidence="6" id="KW-1185">Reference proteome</keyword>
<protein>
    <recommendedName>
        <fullName evidence="4">Dirigent protein</fullName>
    </recommendedName>
</protein>
<comment type="subcellular location">
    <subcellularLocation>
        <location evidence="4">Secreted</location>
        <location evidence="4">Extracellular space</location>
        <location evidence="4">Apoplast</location>
    </subcellularLocation>
</comment>
<evidence type="ECO:0000313" key="6">
    <source>
        <dbReference type="Proteomes" id="UP001151752"/>
    </source>
</evidence>
<accession>A0A9Q0TSM3</accession>
<evidence type="ECO:0000256" key="1">
    <source>
        <dbReference type="ARBA" id="ARBA00010746"/>
    </source>
</evidence>
<keyword evidence="4" id="KW-0052">Apoplast</keyword>
<dbReference type="EMBL" id="JAPFFM010000014">
    <property type="protein sequence ID" value="KAJ6716918.1"/>
    <property type="molecule type" value="Genomic_DNA"/>
</dbReference>
<dbReference type="PANTHER" id="PTHR21495">
    <property type="entry name" value="NUCLEOPORIN-RELATED"/>
    <property type="match status" value="1"/>
</dbReference>
<dbReference type="GO" id="GO:0009699">
    <property type="term" value="P:phenylpropanoid biosynthetic process"/>
    <property type="evidence" value="ECO:0007669"/>
    <property type="project" value="UniProtKB-ARBA"/>
</dbReference>
<comment type="subunit">
    <text evidence="2 4">Homodimer.</text>
</comment>
<keyword evidence="3 4" id="KW-0964">Secreted</keyword>
<evidence type="ECO:0000256" key="3">
    <source>
        <dbReference type="ARBA" id="ARBA00022525"/>
    </source>
</evidence>
<evidence type="ECO:0000256" key="4">
    <source>
        <dbReference type="RuleBase" id="RU363099"/>
    </source>
</evidence>
<dbReference type="Pfam" id="PF03018">
    <property type="entry name" value="Dirigent"/>
    <property type="match status" value="1"/>
</dbReference>
<reference evidence="5" key="1">
    <citation type="submission" date="2022-11" db="EMBL/GenBank/DDBJ databases">
        <authorList>
            <person name="Hyden B.L."/>
            <person name="Feng K."/>
            <person name="Yates T."/>
            <person name="Jawdy S."/>
            <person name="Smart L.B."/>
            <person name="Muchero W."/>
        </authorList>
    </citation>
    <scope>NUCLEOTIDE SEQUENCE</scope>
    <source>
        <tissue evidence="5">Shoot tip</tissue>
    </source>
</reference>
<evidence type="ECO:0000256" key="2">
    <source>
        <dbReference type="ARBA" id="ARBA00011738"/>
    </source>
</evidence>
<evidence type="ECO:0000313" key="5">
    <source>
        <dbReference type="EMBL" id="KAJ6716918.1"/>
    </source>
</evidence>
<comment type="similarity">
    <text evidence="1 4">Belongs to the plant dirigent protein family.</text>
</comment>
<gene>
    <name evidence="5" type="ORF">OIU74_009435</name>
</gene>
<dbReference type="InterPro" id="IPR004265">
    <property type="entry name" value="Dirigent"/>
</dbReference>
<reference evidence="5" key="2">
    <citation type="journal article" date="2023" name="Int. J. Mol. Sci.">
        <title>De Novo Assembly and Annotation of 11 Diverse Shrub Willow (Salix) Genomes Reveals Novel Gene Organization in Sex-Linked Regions.</title>
        <authorList>
            <person name="Hyden B."/>
            <person name="Feng K."/>
            <person name="Yates T.B."/>
            <person name="Jawdy S."/>
            <person name="Cereghino C."/>
            <person name="Smart L.B."/>
            <person name="Muchero W."/>
        </authorList>
    </citation>
    <scope>NUCLEOTIDE SEQUENCE</scope>
    <source>
        <tissue evidence="5">Shoot tip</tissue>
    </source>
</reference>
<organism evidence="5 6">
    <name type="scientific">Salix koriyanagi</name>
    <dbReference type="NCBI Taxonomy" id="2511006"/>
    <lineage>
        <taxon>Eukaryota</taxon>
        <taxon>Viridiplantae</taxon>
        <taxon>Streptophyta</taxon>
        <taxon>Embryophyta</taxon>
        <taxon>Tracheophyta</taxon>
        <taxon>Spermatophyta</taxon>
        <taxon>Magnoliopsida</taxon>
        <taxon>eudicotyledons</taxon>
        <taxon>Gunneridae</taxon>
        <taxon>Pentapetalae</taxon>
        <taxon>rosids</taxon>
        <taxon>fabids</taxon>
        <taxon>Malpighiales</taxon>
        <taxon>Salicaceae</taxon>
        <taxon>Saliceae</taxon>
        <taxon>Salix</taxon>
    </lineage>
</organism>
<dbReference type="InterPro" id="IPR044859">
    <property type="entry name" value="Allene_oxi_cyc_Dirigent"/>
</dbReference>
<comment type="caution">
    <text evidence="5">The sequence shown here is derived from an EMBL/GenBank/DDBJ whole genome shotgun (WGS) entry which is preliminary data.</text>
</comment>
<dbReference type="Proteomes" id="UP001151752">
    <property type="component" value="Chromosome 9"/>
</dbReference>